<dbReference type="AlphaFoldDB" id="A0A381YWA5"/>
<proteinExistence type="predicted"/>
<gene>
    <name evidence="1" type="ORF">METZ01_LOCUS134149</name>
</gene>
<protein>
    <submittedName>
        <fullName evidence="1">Uncharacterized protein</fullName>
    </submittedName>
</protein>
<reference evidence="1" key="1">
    <citation type="submission" date="2018-05" db="EMBL/GenBank/DDBJ databases">
        <authorList>
            <person name="Lanie J.A."/>
            <person name="Ng W.-L."/>
            <person name="Kazmierczak K.M."/>
            <person name="Andrzejewski T.M."/>
            <person name="Davidsen T.M."/>
            <person name="Wayne K.J."/>
            <person name="Tettelin H."/>
            <person name="Glass J.I."/>
            <person name="Rusch D."/>
            <person name="Podicherti R."/>
            <person name="Tsui H.-C.T."/>
            <person name="Winkler M.E."/>
        </authorList>
    </citation>
    <scope>NUCLEOTIDE SEQUENCE</scope>
</reference>
<evidence type="ECO:0000313" key="1">
    <source>
        <dbReference type="EMBL" id="SVA81295.1"/>
    </source>
</evidence>
<organism evidence="1">
    <name type="scientific">marine metagenome</name>
    <dbReference type="NCBI Taxonomy" id="408172"/>
    <lineage>
        <taxon>unclassified sequences</taxon>
        <taxon>metagenomes</taxon>
        <taxon>ecological metagenomes</taxon>
    </lineage>
</organism>
<dbReference type="EMBL" id="UINC01019223">
    <property type="protein sequence ID" value="SVA81295.1"/>
    <property type="molecule type" value="Genomic_DNA"/>
</dbReference>
<accession>A0A381YWA5</accession>
<name>A0A381YWA5_9ZZZZ</name>
<sequence length="43" mass="5086">MIRNYSVQVQRIDLSWSSSKHIPASKRTFQGYLPIMNIVHINR</sequence>